<name>A0A5C1E922_9RHOO</name>
<organism evidence="1 2">
    <name type="scientific">Oryzomicrobium terrae</name>
    <dbReference type="NCBI Taxonomy" id="1735038"/>
    <lineage>
        <taxon>Bacteria</taxon>
        <taxon>Pseudomonadati</taxon>
        <taxon>Pseudomonadota</taxon>
        <taxon>Betaproteobacteria</taxon>
        <taxon>Rhodocyclales</taxon>
        <taxon>Rhodocyclaceae</taxon>
        <taxon>Oryzomicrobium</taxon>
    </lineage>
</organism>
<evidence type="ECO:0000313" key="2">
    <source>
        <dbReference type="Proteomes" id="UP000323671"/>
    </source>
</evidence>
<dbReference type="Proteomes" id="UP000323671">
    <property type="component" value="Chromosome"/>
</dbReference>
<proteinExistence type="predicted"/>
<gene>
    <name evidence="1" type="ORF">OTERR_12620</name>
</gene>
<keyword evidence="2" id="KW-1185">Reference proteome</keyword>
<dbReference type="RefSeq" id="WP_149425189.1">
    <property type="nucleotide sequence ID" value="NZ_CP022579.1"/>
</dbReference>
<dbReference type="EMBL" id="CP022579">
    <property type="protein sequence ID" value="QEL64738.1"/>
    <property type="molecule type" value="Genomic_DNA"/>
</dbReference>
<evidence type="ECO:0000313" key="1">
    <source>
        <dbReference type="EMBL" id="QEL64738.1"/>
    </source>
</evidence>
<dbReference type="AlphaFoldDB" id="A0A5C1E922"/>
<sequence length="79" mass="9229">MSKHDYTAFDAELLAQIKAGRNRLMKLEIHKPLLAMAKPYCDPSTNEWEVIARRLQVLRQTGKIRYTGTVWEIITREGR</sequence>
<reference evidence="1 2" key="1">
    <citation type="submission" date="2017-07" db="EMBL/GenBank/DDBJ databases">
        <title>Complete genome sequence of Oryzomicrobium terrae TPP412.</title>
        <authorList>
            <person name="Chiu L.-W."/>
            <person name="Lo K.-J."/>
            <person name="Tsai Y.-M."/>
            <person name="Lin S.-S."/>
            <person name="Kuo C.-H."/>
            <person name="Liu C.-T."/>
        </authorList>
    </citation>
    <scope>NUCLEOTIDE SEQUENCE [LARGE SCALE GENOMIC DNA]</scope>
    <source>
        <strain evidence="1 2">TPP412</strain>
    </source>
</reference>
<dbReference type="KEGG" id="otr:OTERR_12620"/>
<accession>A0A5C1E922</accession>
<protein>
    <submittedName>
        <fullName evidence="1">Uncharacterized protein</fullName>
    </submittedName>
</protein>